<dbReference type="Proteomes" id="UP001497623">
    <property type="component" value="Unassembled WGS sequence"/>
</dbReference>
<proteinExistence type="predicted"/>
<accession>A0AAV2RIK5</accession>
<dbReference type="EMBL" id="CAXKWB010024919">
    <property type="protein sequence ID" value="CAL4126914.1"/>
    <property type="molecule type" value="Genomic_DNA"/>
</dbReference>
<feature type="non-terminal residue" evidence="1">
    <location>
        <position position="144"/>
    </location>
</feature>
<dbReference type="AlphaFoldDB" id="A0AAV2RIK5"/>
<evidence type="ECO:0000313" key="2">
    <source>
        <dbReference type="Proteomes" id="UP001497623"/>
    </source>
</evidence>
<sequence>MLYGVGFSVPRSSKDQALLTNLPSRTASQGTRYCLGPLHCMHQLPQKILSSFHLKSSQPSYFDHFEKNRWSRVHAGCNCHQKVVECATDEYMTPILDGAEGPPQTLCVSSSSAIHEKPKHDELTPLSNECRMLIEARILQYVPL</sequence>
<name>A0AAV2RIK5_MEGNR</name>
<keyword evidence="2" id="KW-1185">Reference proteome</keyword>
<gene>
    <name evidence="1" type="ORF">MNOR_LOCUS25734</name>
</gene>
<evidence type="ECO:0000313" key="1">
    <source>
        <dbReference type="EMBL" id="CAL4126914.1"/>
    </source>
</evidence>
<organism evidence="1 2">
    <name type="scientific">Meganyctiphanes norvegica</name>
    <name type="common">Northern krill</name>
    <name type="synonym">Thysanopoda norvegica</name>
    <dbReference type="NCBI Taxonomy" id="48144"/>
    <lineage>
        <taxon>Eukaryota</taxon>
        <taxon>Metazoa</taxon>
        <taxon>Ecdysozoa</taxon>
        <taxon>Arthropoda</taxon>
        <taxon>Crustacea</taxon>
        <taxon>Multicrustacea</taxon>
        <taxon>Malacostraca</taxon>
        <taxon>Eumalacostraca</taxon>
        <taxon>Eucarida</taxon>
        <taxon>Euphausiacea</taxon>
        <taxon>Euphausiidae</taxon>
        <taxon>Meganyctiphanes</taxon>
    </lineage>
</organism>
<comment type="caution">
    <text evidence="1">The sequence shown here is derived from an EMBL/GenBank/DDBJ whole genome shotgun (WGS) entry which is preliminary data.</text>
</comment>
<protein>
    <submittedName>
        <fullName evidence="1">Uncharacterized protein</fullName>
    </submittedName>
</protein>
<reference evidence="1 2" key="1">
    <citation type="submission" date="2024-05" db="EMBL/GenBank/DDBJ databases">
        <authorList>
            <person name="Wallberg A."/>
        </authorList>
    </citation>
    <scope>NUCLEOTIDE SEQUENCE [LARGE SCALE GENOMIC DNA]</scope>
</reference>